<feature type="compositionally biased region" description="Basic and acidic residues" evidence="1">
    <location>
        <begin position="1759"/>
        <end position="1780"/>
    </location>
</feature>
<feature type="compositionally biased region" description="Basic and acidic residues" evidence="1">
    <location>
        <begin position="1263"/>
        <end position="1284"/>
    </location>
</feature>
<feature type="compositionally biased region" description="Polar residues" evidence="1">
    <location>
        <begin position="1235"/>
        <end position="1261"/>
    </location>
</feature>
<feature type="compositionally biased region" description="Basic and acidic residues" evidence="1">
    <location>
        <begin position="875"/>
        <end position="917"/>
    </location>
</feature>
<feature type="compositionally biased region" description="Basic and acidic residues" evidence="1">
    <location>
        <begin position="1726"/>
        <end position="1735"/>
    </location>
</feature>
<feature type="compositionally biased region" description="Basic and acidic residues" evidence="1">
    <location>
        <begin position="1439"/>
        <end position="1465"/>
    </location>
</feature>
<feature type="compositionally biased region" description="Polar residues" evidence="1">
    <location>
        <begin position="159"/>
        <end position="172"/>
    </location>
</feature>
<feature type="compositionally biased region" description="Low complexity" evidence="1">
    <location>
        <begin position="676"/>
        <end position="687"/>
    </location>
</feature>
<feature type="compositionally biased region" description="Low complexity" evidence="1">
    <location>
        <begin position="1530"/>
        <end position="1543"/>
    </location>
</feature>
<feature type="compositionally biased region" description="Pro residues" evidence="1">
    <location>
        <begin position="977"/>
        <end position="987"/>
    </location>
</feature>
<sequence>MAAASAVAPYDGHHDSEYLDRKTLPLRTGLHDSECLFIESKWRCDALCMQRDPTGETFTPISSLVQSRDRSPCQNKCANGRRPLELSLLDSHSTLEAPPSYLESTSDAPPAYAEVDLRALLKDVDRLVVIQREEPTQHFQSNCDLGLPLYQDLFNSMTTPPINFDDTSNIRQSKGGKKASRAQKQASKHNWESGDDENKNDGGGADEDNGGGGDGHSNGAGGAGGDGGGDGGGDDWNDWSASGNKKKKGKKNRGGVVDDEDKKKEEEESKHKSEEAAINGGSLSWANEADVNQDDNWGSVSTGKRGKKSKKDKALDPTPDSAANNPSMGTFDDINLGDSPQLNLSFGDTGTKDTGNSFDFGNWGGSWGNTTSKWDFNTADTGNTDMTDNSKDTKDTSLDSGESGMWGFGSNKKNKKKTTTTGFDFALGALDECKEDEAPKIAEADNNGPFAPAGGKAKKDKKKSAFEDIGTEPGLSGIGTALEEPTAAAEDSWTAWGTASTKKDKKKGKKVAVEENAPISPLPTVAPKEISPDDDWGAFNTKKNKKKSKNANAEEHIEESSVMLEPAMEPEADNGWGSLNGKKDKKKGKKPLVEEQHQETETGEKGTNVGADFGWSSFDTAKKNKKKVNATSFGMQLSESVMEKEFDPEDDLSFDFGGKKGKKGKKGATEESTKIEPAVTVVPEVEPGMGDDLGAFGSKKEKKKGRKGAGEDATKIDKVNTIQGPDLEPFDDSGWGSTTKNEKKGKRDFFSEGQEDPLVTVGHEADGHIVGVDDDWTNGWGSADKKGKNGKKAGTAFEGQNPDKVAPPQPTEPEPSTFDPWDTATKAKKGKKGKAFGSDPPFVAVSDQPEKNVDPFEVDFGGWGLSAKDKKKKEKEREKEKKEIEAREEAEREEKEKEEKEREEQEQKEWAEKDKVKIKTKPSRKGKATATEPSKTKDLMADSVPDFAPAAVEEVSWGMWAGSAKKDKTKSGKNAPPVVPPPVPTPPAQGLTPEPELIPGLDDVGGDDWASFAPAKSKGKKDSNPPSKPAKAGEAKTAKKPSKDRAEYSPPEPSKDDLKKKESPKDESAAKATKSLWGGLGTTSTAKSKTNKAKDAEKAQDLMGLDDILDDEVIGIAEETAATSTKKGFKTNGDIKLGSKDVGAKKSSDDALLEDLLYVEDEQLASVMDEAEGKKDDAWNFWGGSKKTGGKKADEPPKEITKPVGANQKGSLKNNFNHLKKEKEPEGAVTPADEASQSQPSKTSKRSNMSAPKATTKSSVLQRVKDLEKEKDKESGKAKEKIPEDSPEPQPPAPEIVLEPLAKAESAPLKKPFATSSKSKGSKADIKKKAPPPPAAQEKEISTVPGSFPGEGLDDDLLDLLGPPPVEKKPARRPVNLKKESKQDSVMDMMDDFNFDAPAAEPLPTPPPEPVAAKPAKKERARVVKNEGASSWGFWGATPKKDVKKDVLSKDDAELPPLKPKEKKPAPGLKRSKSTKTAKEKDKEIEKSSRSSGSDEKEKKSESRPSKSRGSSFGGFFGGPPPVRAKTVRRNSTAASKTASSRRPSIDVDAIGLPSPPAGETPEMSSKAAKVMGTAKVDRKASTRGKQKAKGSADSTRISKDRKADINVVVPDPYAIDDDDMVMVGGYDGPALDDAPRQEPPARAKKEKPSKSNSKKETKSSPEVVDDVVMVEAGSPKDDLDGGFDGGPKEHLAFDERPRPQRSTTSAKKPKGSVMGGLFGFGKSRRASETFERPRSKGVVTDDEGIARRKRTVAGGADSSKRLRRDDRKVRRSDREDRAAEGYVYDLPADGGAVTGAEDDETRRERNANRTAARETDLKDAEDHRTRRRDTERAAEDARKLKAKADRRARKEEEAEAVRLEEKRTRRAARAEMNAKLAAAEPSPRPTKSDRRRSNTDQPIASGVIDDTERRFRREARRAARNPGEKSNRRKTTAPVDDYFDPRNGVNGQEPYLHGANDHTSSWVKSQISDPAPPPPVEGTVIEATPVLGGAHDEAVNEDAARRSKHKSRRQSRYVEMTPEEEEARRRRKDREIRSSEESRDGDGGRPYTSRRKSEFVGGMRGFDARPSLAANGKRGSWLKRVSGF</sequence>
<feature type="compositionally biased region" description="Polar residues" evidence="1">
    <location>
        <begin position="1958"/>
        <end position="1969"/>
    </location>
</feature>
<feature type="compositionally biased region" description="Polar residues" evidence="1">
    <location>
        <begin position="338"/>
        <end position="359"/>
    </location>
</feature>
<dbReference type="EMBL" id="CAJPDS010000009">
    <property type="protein sequence ID" value="CAF9910416.1"/>
    <property type="molecule type" value="Genomic_DNA"/>
</dbReference>
<accession>A0A8H3EX37</accession>
<feature type="region of interest" description="Disordered" evidence="1">
    <location>
        <begin position="439"/>
        <end position="627"/>
    </location>
</feature>
<feature type="compositionally biased region" description="Basic and acidic residues" evidence="1">
    <location>
        <begin position="189"/>
        <end position="200"/>
    </location>
</feature>
<feature type="compositionally biased region" description="Basic and acidic residues" evidence="1">
    <location>
        <begin position="591"/>
        <end position="604"/>
    </location>
</feature>
<proteinExistence type="predicted"/>
<feature type="compositionally biased region" description="Basic and acidic residues" evidence="1">
    <location>
        <begin position="1137"/>
        <end position="1146"/>
    </location>
</feature>
<feature type="compositionally biased region" description="Basic and acidic residues" evidence="1">
    <location>
        <begin position="740"/>
        <end position="750"/>
    </location>
</feature>
<evidence type="ECO:0000313" key="3">
    <source>
        <dbReference type="Proteomes" id="UP000664521"/>
    </source>
</evidence>
<feature type="compositionally biased region" description="Basic residues" evidence="1">
    <location>
        <begin position="2003"/>
        <end position="2012"/>
    </location>
</feature>
<feature type="compositionally biased region" description="Basic residues" evidence="1">
    <location>
        <begin position="918"/>
        <end position="927"/>
    </location>
</feature>
<feature type="compositionally biased region" description="Basic and acidic residues" evidence="1">
    <location>
        <begin position="708"/>
        <end position="718"/>
    </location>
</feature>
<feature type="compositionally biased region" description="Basic and acidic residues" evidence="1">
    <location>
        <begin position="1416"/>
        <end position="1425"/>
    </location>
</feature>
<dbReference type="Proteomes" id="UP000664521">
    <property type="component" value="Unassembled WGS sequence"/>
</dbReference>
<feature type="compositionally biased region" description="Basic and acidic residues" evidence="1">
    <location>
        <begin position="388"/>
        <end position="397"/>
    </location>
</feature>
<reference evidence="2" key="1">
    <citation type="submission" date="2021-03" db="EMBL/GenBank/DDBJ databases">
        <authorList>
            <person name="Tagirdzhanova G."/>
        </authorList>
    </citation>
    <scope>NUCLEOTIDE SEQUENCE</scope>
</reference>
<feature type="region of interest" description="Disordered" evidence="1">
    <location>
        <begin position="159"/>
        <end position="418"/>
    </location>
</feature>
<name>A0A8H3EX37_9LECA</name>
<feature type="compositionally biased region" description="Basic and acidic residues" evidence="1">
    <location>
        <begin position="1991"/>
        <end position="2002"/>
    </location>
</feature>
<feature type="compositionally biased region" description="Basic and acidic residues" evidence="1">
    <location>
        <begin position="260"/>
        <end position="275"/>
    </location>
</feature>
<protein>
    <submittedName>
        <fullName evidence="2">Uncharacterized protein</fullName>
    </submittedName>
</protein>
<evidence type="ECO:0000313" key="2">
    <source>
        <dbReference type="EMBL" id="CAF9910416.1"/>
    </source>
</evidence>
<dbReference type="OrthoDB" id="5244639at2759"/>
<feature type="compositionally biased region" description="Gly residues" evidence="1">
    <location>
        <begin position="210"/>
        <end position="231"/>
    </location>
</feature>
<feature type="compositionally biased region" description="Basic and acidic residues" evidence="1">
    <location>
        <begin position="1801"/>
        <end position="1864"/>
    </location>
</feature>
<feature type="compositionally biased region" description="Basic residues" evidence="1">
    <location>
        <begin position="244"/>
        <end position="253"/>
    </location>
</feature>
<organism evidence="2 3">
    <name type="scientific">Heterodermia speciosa</name>
    <dbReference type="NCBI Taxonomy" id="116794"/>
    <lineage>
        <taxon>Eukaryota</taxon>
        <taxon>Fungi</taxon>
        <taxon>Dikarya</taxon>
        <taxon>Ascomycota</taxon>
        <taxon>Pezizomycotina</taxon>
        <taxon>Lecanoromycetes</taxon>
        <taxon>OSLEUM clade</taxon>
        <taxon>Lecanoromycetidae</taxon>
        <taxon>Caliciales</taxon>
        <taxon>Physciaceae</taxon>
        <taxon>Heterodermia</taxon>
    </lineage>
</organism>
<feature type="region of interest" description="Disordered" evidence="1">
    <location>
        <begin position="1124"/>
        <end position="1146"/>
    </location>
</feature>
<feature type="region of interest" description="Disordered" evidence="1">
    <location>
        <begin position="642"/>
        <end position="942"/>
    </location>
</feature>
<feature type="compositionally biased region" description="Polar residues" evidence="1">
    <location>
        <begin position="368"/>
        <end position="387"/>
    </location>
</feature>
<evidence type="ECO:0000256" key="1">
    <source>
        <dbReference type="SAM" id="MobiDB-lite"/>
    </source>
</evidence>
<feature type="compositionally biased region" description="Basic and acidic residues" evidence="1">
    <location>
        <begin position="1191"/>
        <end position="1201"/>
    </location>
</feature>
<feature type="compositionally biased region" description="Basic and acidic residues" evidence="1">
    <location>
        <begin position="1477"/>
        <end position="1505"/>
    </location>
</feature>
<gene>
    <name evidence="2" type="ORF">HETSPECPRED_010057</name>
</gene>
<feature type="region of interest" description="Disordered" evidence="1">
    <location>
        <begin position="1169"/>
        <end position="2085"/>
    </location>
</feature>
<feature type="compositionally biased region" description="Pro residues" evidence="1">
    <location>
        <begin position="1401"/>
        <end position="1410"/>
    </location>
</feature>
<feature type="compositionally biased region" description="Basic and acidic residues" evidence="1">
    <location>
        <begin position="1031"/>
        <end position="1069"/>
    </location>
</feature>
<feature type="compositionally biased region" description="Basic and acidic residues" evidence="1">
    <location>
        <begin position="1687"/>
        <end position="1699"/>
    </location>
</feature>
<feature type="compositionally biased region" description="Basic and acidic residues" evidence="1">
    <location>
        <begin position="1634"/>
        <end position="1660"/>
    </location>
</feature>
<keyword evidence="3" id="KW-1185">Reference proteome</keyword>
<feature type="compositionally biased region" description="Basic and acidic residues" evidence="1">
    <location>
        <begin position="2030"/>
        <end position="2044"/>
    </location>
</feature>
<comment type="caution">
    <text evidence="2">The sequence shown here is derived from an EMBL/GenBank/DDBJ whole genome shotgun (WGS) entry which is preliminary data.</text>
</comment>
<feature type="compositionally biased region" description="Polar residues" evidence="1">
    <location>
        <begin position="1208"/>
        <end position="1217"/>
    </location>
</feature>
<feature type="region of interest" description="Disordered" evidence="1">
    <location>
        <begin position="962"/>
        <end position="1096"/>
    </location>
</feature>